<dbReference type="AlphaFoldDB" id="A0A7S0H2K8"/>
<evidence type="ECO:0008006" key="5">
    <source>
        <dbReference type="Google" id="ProtNLM"/>
    </source>
</evidence>
<reference evidence="4" key="1">
    <citation type="submission" date="2021-01" db="EMBL/GenBank/DDBJ databases">
        <authorList>
            <person name="Corre E."/>
            <person name="Pelletier E."/>
            <person name="Niang G."/>
            <person name="Scheremetjew M."/>
            <person name="Finn R."/>
            <person name="Kale V."/>
            <person name="Holt S."/>
            <person name="Cochrane G."/>
            <person name="Meng A."/>
            <person name="Brown T."/>
            <person name="Cohen L."/>
        </authorList>
    </citation>
    <scope>NUCLEOTIDE SEQUENCE</scope>
    <source>
        <strain evidence="4">CCMP2058</strain>
    </source>
</reference>
<gene>
    <name evidence="4" type="ORF">LAMO00422_LOCUS14580</name>
</gene>
<dbReference type="InterPro" id="IPR008195">
    <property type="entry name" value="Ribosomal_eL34"/>
</dbReference>
<dbReference type="Gene3D" id="6.20.340.10">
    <property type="match status" value="1"/>
</dbReference>
<name>A0A7S0H2K8_9EUKA</name>
<evidence type="ECO:0000256" key="2">
    <source>
        <dbReference type="ARBA" id="ARBA00022980"/>
    </source>
</evidence>
<organism evidence="4">
    <name type="scientific">Amorphochlora amoebiformis</name>
    <dbReference type="NCBI Taxonomy" id="1561963"/>
    <lineage>
        <taxon>Eukaryota</taxon>
        <taxon>Sar</taxon>
        <taxon>Rhizaria</taxon>
        <taxon>Cercozoa</taxon>
        <taxon>Chlorarachniophyceae</taxon>
        <taxon>Amorphochlora</taxon>
    </lineage>
</organism>
<proteinExistence type="inferred from homology"/>
<dbReference type="EMBL" id="HBEM01021334">
    <property type="protein sequence ID" value="CAD8455635.1"/>
    <property type="molecule type" value="Transcribed_RNA"/>
</dbReference>
<evidence type="ECO:0000313" key="4">
    <source>
        <dbReference type="EMBL" id="CAD8455635.1"/>
    </source>
</evidence>
<dbReference type="Gene3D" id="6.20.370.70">
    <property type="match status" value="1"/>
</dbReference>
<dbReference type="GO" id="GO:0005840">
    <property type="term" value="C:ribosome"/>
    <property type="evidence" value="ECO:0007669"/>
    <property type="project" value="UniProtKB-KW"/>
</dbReference>
<comment type="similarity">
    <text evidence="1">Belongs to the eukaryotic ribosomal protein eL34 family.</text>
</comment>
<evidence type="ECO:0000256" key="1">
    <source>
        <dbReference type="ARBA" id="ARBA00009875"/>
    </source>
</evidence>
<dbReference type="PRINTS" id="PR01250">
    <property type="entry name" value="RIBOSOMALL34"/>
</dbReference>
<dbReference type="Pfam" id="PF01199">
    <property type="entry name" value="Ribosomal_L34e"/>
    <property type="match status" value="1"/>
</dbReference>
<sequence length="116" mass="13306">MVQRLTYKRRHCYNTKSNSVKIIKTPGGKLTFKYTDKKRQIPKCGDTGRKLIGIPAVAPKVMRTLKKRQRKVSRAYGGCLSAMSVRTRIVRAFLIEEKKIVKAVQRAQKTKDKAKK</sequence>
<evidence type="ECO:0000256" key="3">
    <source>
        <dbReference type="ARBA" id="ARBA00023274"/>
    </source>
</evidence>
<dbReference type="PANTHER" id="PTHR10759">
    <property type="entry name" value="60S RIBOSOMAL PROTEIN L34"/>
    <property type="match status" value="1"/>
</dbReference>
<dbReference type="GO" id="GO:0006412">
    <property type="term" value="P:translation"/>
    <property type="evidence" value="ECO:0007669"/>
    <property type="project" value="InterPro"/>
</dbReference>
<protein>
    <recommendedName>
        <fullName evidence="5">60S ribosomal protein L34</fullName>
    </recommendedName>
</protein>
<dbReference type="InterPro" id="IPR038562">
    <property type="entry name" value="Ribosomal_eL34_C_sf"/>
</dbReference>
<dbReference type="GO" id="GO:0003735">
    <property type="term" value="F:structural constituent of ribosome"/>
    <property type="evidence" value="ECO:0007669"/>
    <property type="project" value="InterPro"/>
</dbReference>
<keyword evidence="3" id="KW-0687">Ribonucleoprotein</keyword>
<accession>A0A7S0H2K8</accession>
<dbReference type="GO" id="GO:1990904">
    <property type="term" value="C:ribonucleoprotein complex"/>
    <property type="evidence" value="ECO:0007669"/>
    <property type="project" value="UniProtKB-KW"/>
</dbReference>
<keyword evidence="2" id="KW-0689">Ribosomal protein</keyword>